<feature type="transmembrane region" description="Helical" evidence="1">
    <location>
        <begin position="79"/>
        <end position="101"/>
    </location>
</feature>
<feature type="transmembrane region" description="Helical" evidence="1">
    <location>
        <begin position="107"/>
        <end position="132"/>
    </location>
</feature>
<evidence type="ECO:0000256" key="1">
    <source>
        <dbReference type="SAM" id="Phobius"/>
    </source>
</evidence>
<keyword evidence="1" id="KW-0472">Membrane</keyword>
<feature type="transmembrane region" description="Helical" evidence="1">
    <location>
        <begin position="48"/>
        <end position="67"/>
    </location>
</feature>
<accession>A0A5C8V7J2</accession>
<evidence type="ECO:0000313" key="2">
    <source>
        <dbReference type="EMBL" id="TXN38124.1"/>
    </source>
</evidence>
<proteinExistence type="predicted"/>
<evidence type="ECO:0000313" key="3">
    <source>
        <dbReference type="Proteomes" id="UP000321456"/>
    </source>
</evidence>
<reference evidence="2 3" key="1">
    <citation type="submission" date="2019-08" db="EMBL/GenBank/DDBJ databases">
        <title>Professor.</title>
        <authorList>
            <person name="Park J.S."/>
        </authorList>
    </citation>
    <scope>NUCLEOTIDE SEQUENCE [LARGE SCALE GENOMIC DNA]</scope>
    <source>
        <strain evidence="2 3">176CP5-101</strain>
    </source>
</reference>
<sequence>MFSKSNLLATLAAFVTMFLLGYGIWEFLLADFFAGHTLKNFMNEDMNMGLIAGSNVIIAFILSTVYSKWARGHHSAKEGFSYGAWIGAFTGFGIGLLNYAVSGLMDITGTLVNGIVEVIFYGIVGAVIGLVYQKTATKE</sequence>
<comment type="caution">
    <text evidence="2">The sequence shown here is derived from an EMBL/GenBank/DDBJ whole genome shotgun (WGS) entry which is preliminary data.</text>
</comment>
<dbReference type="AlphaFoldDB" id="A0A5C8V7J2"/>
<organism evidence="2 3">
    <name type="scientific">Flagellimonas hymeniacidonis</name>
    <dbReference type="NCBI Taxonomy" id="2603628"/>
    <lineage>
        <taxon>Bacteria</taxon>
        <taxon>Pseudomonadati</taxon>
        <taxon>Bacteroidota</taxon>
        <taxon>Flavobacteriia</taxon>
        <taxon>Flavobacteriales</taxon>
        <taxon>Flavobacteriaceae</taxon>
        <taxon>Flagellimonas</taxon>
    </lineage>
</organism>
<dbReference type="EMBL" id="VRUR01000001">
    <property type="protein sequence ID" value="TXN38124.1"/>
    <property type="molecule type" value="Genomic_DNA"/>
</dbReference>
<keyword evidence="3" id="KW-1185">Reference proteome</keyword>
<keyword evidence="1" id="KW-0812">Transmembrane</keyword>
<protein>
    <recommendedName>
        <fullName evidence="4">DUF1761 domain-containing protein</fullName>
    </recommendedName>
</protein>
<dbReference type="RefSeq" id="WP_147742718.1">
    <property type="nucleotide sequence ID" value="NZ_VRUR01000001.1"/>
</dbReference>
<evidence type="ECO:0008006" key="4">
    <source>
        <dbReference type="Google" id="ProtNLM"/>
    </source>
</evidence>
<name>A0A5C8V7J2_9FLAO</name>
<feature type="transmembrane region" description="Helical" evidence="1">
    <location>
        <begin position="7"/>
        <end position="28"/>
    </location>
</feature>
<keyword evidence="1" id="KW-1133">Transmembrane helix</keyword>
<gene>
    <name evidence="2" type="ORF">FVB32_07470</name>
</gene>
<dbReference type="Proteomes" id="UP000321456">
    <property type="component" value="Unassembled WGS sequence"/>
</dbReference>